<keyword evidence="2" id="KW-1185">Reference proteome</keyword>
<dbReference type="AlphaFoldDB" id="A0A2T0L9T8"/>
<comment type="caution">
    <text evidence="1">The sequence shown here is derived from an EMBL/GenBank/DDBJ whole genome shotgun (WGS) entry which is preliminary data.</text>
</comment>
<organism evidence="1 2">
    <name type="scientific">Planifilum fimeticola</name>
    <dbReference type="NCBI Taxonomy" id="201975"/>
    <lineage>
        <taxon>Bacteria</taxon>
        <taxon>Bacillati</taxon>
        <taxon>Bacillota</taxon>
        <taxon>Bacilli</taxon>
        <taxon>Bacillales</taxon>
        <taxon>Thermoactinomycetaceae</taxon>
        <taxon>Planifilum</taxon>
    </lineage>
</organism>
<dbReference type="EMBL" id="PVNE01000056">
    <property type="protein sequence ID" value="PRX38502.1"/>
    <property type="molecule type" value="Genomic_DNA"/>
</dbReference>
<gene>
    <name evidence="1" type="ORF">CLV97_1564</name>
</gene>
<evidence type="ECO:0000313" key="1">
    <source>
        <dbReference type="EMBL" id="PRX38502.1"/>
    </source>
</evidence>
<accession>A0A2T0L9T8</accession>
<sequence>MAKNRLDVEKQTALVLQGLKGKIPLEELLRQYDVSEDTYHMLRDCFIEAGKKGLKKESNRVKRYAIFAAILFSRYWISVFQLQLQIPTERVYGKIASYKQTVRGNRSVFDSCRASRWRL</sequence>
<protein>
    <submittedName>
        <fullName evidence="1">Uncharacterized protein</fullName>
    </submittedName>
</protein>
<evidence type="ECO:0000313" key="2">
    <source>
        <dbReference type="Proteomes" id="UP000237797"/>
    </source>
</evidence>
<name>A0A2T0L9T8_9BACL</name>
<dbReference type="RefSeq" id="WP_106346816.1">
    <property type="nucleotide sequence ID" value="NZ_PVNE01000056.1"/>
</dbReference>
<dbReference type="Proteomes" id="UP000237797">
    <property type="component" value="Unassembled WGS sequence"/>
</dbReference>
<dbReference type="OrthoDB" id="2376046at2"/>
<proteinExistence type="predicted"/>
<reference evidence="1 2" key="1">
    <citation type="submission" date="2018-03" db="EMBL/GenBank/DDBJ databases">
        <title>Genomic Encyclopedia of Archaeal and Bacterial Type Strains, Phase II (KMG-II): from individual species to whole genera.</title>
        <authorList>
            <person name="Goeker M."/>
        </authorList>
    </citation>
    <scope>NUCLEOTIDE SEQUENCE [LARGE SCALE GENOMIC DNA]</scope>
    <source>
        <strain evidence="1 2">DSM 44946</strain>
    </source>
</reference>